<comment type="caution">
    <text evidence="2">The sequence shown here is derived from an EMBL/GenBank/DDBJ whole genome shotgun (WGS) entry which is preliminary data.</text>
</comment>
<gene>
    <name evidence="2" type="ORF">BpHYR1_054457</name>
</gene>
<feature type="region of interest" description="Disordered" evidence="1">
    <location>
        <begin position="1"/>
        <end position="30"/>
    </location>
</feature>
<feature type="compositionally biased region" description="Basic and acidic residues" evidence="1">
    <location>
        <begin position="1"/>
        <end position="17"/>
    </location>
</feature>
<keyword evidence="3" id="KW-1185">Reference proteome</keyword>
<proteinExistence type="predicted"/>
<evidence type="ECO:0000256" key="1">
    <source>
        <dbReference type="SAM" id="MobiDB-lite"/>
    </source>
</evidence>
<feature type="compositionally biased region" description="Polar residues" evidence="1">
    <location>
        <begin position="18"/>
        <end position="30"/>
    </location>
</feature>
<feature type="non-terminal residue" evidence="2">
    <location>
        <position position="189"/>
    </location>
</feature>
<dbReference type="EMBL" id="REGN01006172">
    <property type="protein sequence ID" value="RNA10516.1"/>
    <property type="molecule type" value="Genomic_DNA"/>
</dbReference>
<dbReference type="Proteomes" id="UP000276133">
    <property type="component" value="Unassembled WGS sequence"/>
</dbReference>
<accession>A0A3M7QGE9</accession>
<protein>
    <submittedName>
        <fullName evidence="2">Uncharacterized protein</fullName>
    </submittedName>
</protein>
<dbReference type="AlphaFoldDB" id="A0A3M7QGE9"/>
<evidence type="ECO:0000313" key="3">
    <source>
        <dbReference type="Proteomes" id="UP000276133"/>
    </source>
</evidence>
<sequence length="189" mass="21773">LTITEQQKKISELEERPQSTTNTRTAGTLANLVENSNRNNESDFVIFSNGVGECDSEVPDEKEKHDKEKVHQILNQIGITENKCKRIARIKPRTVQESVENSPAKEAILLVELQDCESKNTALSRSRELSRTTQFKGIFINKDRTIAERKLDKVLRDKKKERNSTLPHIETNVDGRTLRYKRDEVGNRW</sequence>
<feature type="non-terminal residue" evidence="2">
    <location>
        <position position="1"/>
    </location>
</feature>
<reference evidence="2 3" key="1">
    <citation type="journal article" date="2018" name="Sci. Rep.">
        <title>Genomic signatures of local adaptation to the degree of environmental predictability in rotifers.</title>
        <authorList>
            <person name="Franch-Gras L."/>
            <person name="Hahn C."/>
            <person name="Garcia-Roger E.M."/>
            <person name="Carmona M.J."/>
            <person name="Serra M."/>
            <person name="Gomez A."/>
        </authorList>
    </citation>
    <scope>NUCLEOTIDE SEQUENCE [LARGE SCALE GENOMIC DNA]</scope>
    <source>
        <strain evidence="2">HYR1</strain>
    </source>
</reference>
<organism evidence="2 3">
    <name type="scientific">Brachionus plicatilis</name>
    <name type="common">Marine rotifer</name>
    <name type="synonym">Brachionus muelleri</name>
    <dbReference type="NCBI Taxonomy" id="10195"/>
    <lineage>
        <taxon>Eukaryota</taxon>
        <taxon>Metazoa</taxon>
        <taxon>Spiralia</taxon>
        <taxon>Gnathifera</taxon>
        <taxon>Rotifera</taxon>
        <taxon>Eurotatoria</taxon>
        <taxon>Monogononta</taxon>
        <taxon>Pseudotrocha</taxon>
        <taxon>Ploima</taxon>
        <taxon>Brachionidae</taxon>
        <taxon>Brachionus</taxon>
    </lineage>
</organism>
<evidence type="ECO:0000313" key="2">
    <source>
        <dbReference type="EMBL" id="RNA10516.1"/>
    </source>
</evidence>
<name>A0A3M7QGE9_BRAPC</name>